<evidence type="ECO:0000256" key="1">
    <source>
        <dbReference type="ARBA" id="ARBA00004141"/>
    </source>
</evidence>
<dbReference type="InterPro" id="IPR004841">
    <property type="entry name" value="AA-permease/SLC12A_dom"/>
</dbReference>
<keyword evidence="4" id="KW-0029">Amino-acid transport</keyword>
<feature type="domain" description="Amino acid permease/ SLC12A" evidence="8">
    <location>
        <begin position="57"/>
        <end position="524"/>
    </location>
</feature>
<feature type="transmembrane region" description="Helical" evidence="7">
    <location>
        <begin position="495"/>
        <end position="513"/>
    </location>
</feature>
<dbReference type="PANTHER" id="PTHR43341">
    <property type="entry name" value="AMINO ACID PERMEASE"/>
    <property type="match status" value="1"/>
</dbReference>
<evidence type="ECO:0000256" key="6">
    <source>
        <dbReference type="ARBA" id="ARBA00023136"/>
    </source>
</evidence>
<dbReference type="OrthoDB" id="3900342at2759"/>
<keyword evidence="5 7" id="KW-1133">Transmembrane helix</keyword>
<evidence type="ECO:0000256" key="7">
    <source>
        <dbReference type="SAM" id="Phobius"/>
    </source>
</evidence>
<dbReference type="PANTHER" id="PTHR43341:SF1">
    <property type="entry name" value="GENERAL AMINO-ACID PERMEASE GAP1"/>
    <property type="match status" value="1"/>
</dbReference>
<dbReference type="Pfam" id="PF00324">
    <property type="entry name" value="AA_permease"/>
    <property type="match status" value="1"/>
</dbReference>
<reference evidence="9 10" key="1">
    <citation type="submission" date="2015-07" db="EMBL/GenBank/DDBJ databases">
        <title>Emmonsia species relationships and genome sequence.</title>
        <authorList>
            <person name="Cuomo C.A."/>
            <person name="Schwartz I.S."/>
            <person name="Kenyon C."/>
            <person name="de Hoog G.S."/>
            <person name="Govender N.P."/>
            <person name="Botha A."/>
            <person name="Moreno L."/>
            <person name="de Vries M."/>
            <person name="Munoz J.F."/>
            <person name="Stielow J.B."/>
        </authorList>
    </citation>
    <scope>NUCLEOTIDE SEQUENCE [LARGE SCALE GENOMIC DNA]</scope>
    <source>
        <strain evidence="9 10">CBS 136260</strain>
    </source>
</reference>
<dbReference type="STRING" id="1658172.A0A1B7P0C8"/>
<feature type="transmembrane region" description="Helical" evidence="7">
    <location>
        <begin position="390"/>
        <end position="411"/>
    </location>
</feature>
<dbReference type="FunFam" id="1.20.1740.10:FF:000006">
    <property type="entry name" value="General amino acid permease"/>
    <property type="match status" value="1"/>
</dbReference>
<protein>
    <recommendedName>
        <fullName evidence="8">Amino acid permease/ SLC12A domain-containing protein</fullName>
    </recommendedName>
</protein>
<dbReference type="InterPro" id="IPR050524">
    <property type="entry name" value="APC_YAT"/>
</dbReference>
<proteinExistence type="predicted"/>
<keyword evidence="10" id="KW-1185">Reference proteome</keyword>
<keyword evidence="2" id="KW-0813">Transport</keyword>
<dbReference type="GO" id="GO:0015171">
    <property type="term" value="F:amino acid transmembrane transporter activity"/>
    <property type="evidence" value="ECO:0007669"/>
    <property type="project" value="TreeGrafter"/>
</dbReference>
<dbReference type="Gene3D" id="1.20.1740.10">
    <property type="entry name" value="Amino acid/polyamine transporter I"/>
    <property type="match status" value="1"/>
</dbReference>
<dbReference type="PIRSF" id="PIRSF006060">
    <property type="entry name" value="AA_transporter"/>
    <property type="match status" value="1"/>
</dbReference>
<evidence type="ECO:0000259" key="8">
    <source>
        <dbReference type="Pfam" id="PF00324"/>
    </source>
</evidence>
<gene>
    <name evidence="9" type="ORF">ACJ72_03325</name>
</gene>
<accession>A0A1B7P0C8</accession>
<dbReference type="AlphaFoldDB" id="A0A1B7P0C8"/>
<feature type="transmembrane region" description="Helical" evidence="7">
    <location>
        <begin position="417"/>
        <end position="444"/>
    </location>
</feature>
<dbReference type="EMBL" id="LGUA01000321">
    <property type="protein sequence ID" value="OAX82327.1"/>
    <property type="molecule type" value="Genomic_DNA"/>
</dbReference>
<feature type="transmembrane region" description="Helical" evidence="7">
    <location>
        <begin position="465"/>
        <end position="483"/>
    </location>
</feature>
<comment type="subcellular location">
    <subcellularLocation>
        <location evidence="1">Membrane</location>
        <topology evidence="1">Multi-pass membrane protein</topology>
    </subcellularLocation>
</comment>
<feature type="transmembrane region" description="Helical" evidence="7">
    <location>
        <begin position="193"/>
        <end position="213"/>
    </location>
</feature>
<evidence type="ECO:0000256" key="4">
    <source>
        <dbReference type="ARBA" id="ARBA00022970"/>
    </source>
</evidence>
<evidence type="ECO:0000256" key="5">
    <source>
        <dbReference type="ARBA" id="ARBA00022989"/>
    </source>
</evidence>
<feature type="transmembrane region" description="Helical" evidence="7">
    <location>
        <begin position="249"/>
        <end position="268"/>
    </location>
</feature>
<evidence type="ECO:0000256" key="3">
    <source>
        <dbReference type="ARBA" id="ARBA00022692"/>
    </source>
</evidence>
<feature type="transmembrane region" description="Helical" evidence="7">
    <location>
        <begin position="288"/>
        <end position="307"/>
    </location>
</feature>
<comment type="caution">
    <text evidence="9">The sequence shown here is derived from an EMBL/GenBank/DDBJ whole genome shotgun (WGS) entry which is preliminary data.</text>
</comment>
<keyword evidence="3 7" id="KW-0812">Transmembrane</keyword>
<evidence type="ECO:0000256" key="2">
    <source>
        <dbReference type="ARBA" id="ARBA00022448"/>
    </source>
</evidence>
<feature type="transmembrane region" description="Helical" evidence="7">
    <location>
        <begin position="58"/>
        <end position="75"/>
    </location>
</feature>
<organism evidence="9 10">
    <name type="scientific">Emergomyces africanus</name>
    <dbReference type="NCBI Taxonomy" id="1955775"/>
    <lineage>
        <taxon>Eukaryota</taxon>
        <taxon>Fungi</taxon>
        <taxon>Dikarya</taxon>
        <taxon>Ascomycota</taxon>
        <taxon>Pezizomycotina</taxon>
        <taxon>Eurotiomycetes</taxon>
        <taxon>Eurotiomycetidae</taxon>
        <taxon>Onygenales</taxon>
        <taxon>Ajellomycetaceae</taxon>
        <taxon>Emergomyces</taxon>
    </lineage>
</organism>
<sequence>MDTGTPNSWLWMELDRKAVDQVEVMDEVTPTNIEPLKDPETAQKNVGTLQRRLKARHIQFLALSGAIGTGLFIGSGQSLSLAGPLSTSLAYLITGFNLYAVINSIGEMATWLPLPGAAPVYASRYVDPALGFAMGWTYWYQFSMVVPIEITAAAILVDFWSNRVPSFIWITIFSFPMAILNFFPVRVYGEAEFIFGAIKIISIVGLILLMFIIDVGGAPSRDRIGFRYWINPGPMLEYLETGALGRFLAFWKVFIFATLSYGGGEMVVVAAGETENPRRNIPKAVRRVFWRITIFYVLSTFLIGLCVSSNDSKLVNALAHRDRATGAASPFVIAAENGGIAVLPHIINAVILTSAWSTANSGFYSSSRVLYAMALDGKAPRFFAREKRGVPYACVGATVLVSLLAYLNVAASSEKVFFWIGNLCSVNTLLMWATIGITYIRFYHGLKYQGIPRESIPYRSPLQPYLAYFTVILSTTIAVFNGFDAFYPGNFSVTTFIPPYINLPIFVGLYFGYKFIMRTKLVKVEKMDLFSGKEEIDRMEGSWEAPKPRNIWEKIWFWLA</sequence>
<dbReference type="Proteomes" id="UP000091918">
    <property type="component" value="Unassembled WGS sequence"/>
</dbReference>
<keyword evidence="6 7" id="KW-0472">Membrane</keyword>
<evidence type="ECO:0000313" key="10">
    <source>
        <dbReference type="Proteomes" id="UP000091918"/>
    </source>
</evidence>
<evidence type="ECO:0000313" key="9">
    <source>
        <dbReference type="EMBL" id="OAX82327.1"/>
    </source>
</evidence>
<feature type="transmembrane region" description="Helical" evidence="7">
    <location>
        <begin position="167"/>
        <end position="187"/>
    </location>
</feature>
<dbReference type="GO" id="GO:0016020">
    <property type="term" value="C:membrane"/>
    <property type="evidence" value="ECO:0007669"/>
    <property type="project" value="UniProtKB-SubCell"/>
</dbReference>
<name>A0A1B7P0C8_9EURO</name>
<feature type="transmembrane region" description="Helical" evidence="7">
    <location>
        <begin position="138"/>
        <end position="160"/>
    </location>
</feature>